<evidence type="ECO:0000256" key="1">
    <source>
        <dbReference type="SAM" id="Coils"/>
    </source>
</evidence>
<dbReference type="RefSeq" id="WP_115811084.1">
    <property type="nucleotide sequence ID" value="NZ_QREI01000006.1"/>
</dbReference>
<comment type="caution">
    <text evidence="3">The sequence shown here is derived from an EMBL/GenBank/DDBJ whole genome shotgun (WGS) entry which is preliminary data.</text>
</comment>
<keyword evidence="2" id="KW-0472">Membrane</keyword>
<evidence type="ECO:0000313" key="3">
    <source>
        <dbReference type="EMBL" id="REE08644.1"/>
    </source>
</evidence>
<accession>A0A3D9LQ39</accession>
<dbReference type="Proteomes" id="UP000256919">
    <property type="component" value="Unassembled WGS sequence"/>
</dbReference>
<keyword evidence="2" id="KW-1133">Transmembrane helix</keyword>
<evidence type="ECO:0000313" key="4">
    <source>
        <dbReference type="Proteomes" id="UP000256919"/>
    </source>
</evidence>
<sequence>MAIDKNLNLNASKTWPKISRILSVLGLILGLFYFIFSNFINIPKSELRFNVLTNTPLIEVKEDIKNLEITYDSINILDLEKNISIAVIEIINTGNTSITTNDYDLNIPFGIKLINSKLIKKPELITTSDDSYFKDIIVNSDETDIILNKKIIDPGEFFHLKIYTIHNSSDTPNFDILGKISGQKEVNINNLNISKIDQLEKEANLTRITTIFSIALITIMSLLILSLYKTNNIRLNTNTILNKKFDEIIDENDNLKNTVNELRKKYKKSKN</sequence>
<dbReference type="OrthoDB" id="1454246at2"/>
<protein>
    <submittedName>
        <fullName evidence="3">Uncharacterized protein</fullName>
    </submittedName>
</protein>
<dbReference type="AlphaFoldDB" id="A0A3D9LQ39"/>
<reference evidence="3 4" key="1">
    <citation type="submission" date="2018-07" db="EMBL/GenBank/DDBJ databases">
        <title>Genomic Encyclopedia of Type Strains, Phase III (KMG-III): the genomes of soil and plant-associated and newly described type strains.</title>
        <authorList>
            <person name="Whitman W."/>
        </authorList>
    </citation>
    <scope>NUCLEOTIDE SEQUENCE [LARGE SCALE GENOMIC DNA]</scope>
    <source>
        <strain evidence="3 4">CECT 7948</strain>
    </source>
</reference>
<evidence type="ECO:0000256" key="2">
    <source>
        <dbReference type="SAM" id="Phobius"/>
    </source>
</evidence>
<dbReference type="EMBL" id="QREI01000006">
    <property type="protein sequence ID" value="REE08644.1"/>
    <property type="molecule type" value="Genomic_DNA"/>
</dbReference>
<feature type="transmembrane region" description="Helical" evidence="2">
    <location>
        <begin position="208"/>
        <end position="228"/>
    </location>
</feature>
<feature type="transmembrane region" description="Helical" evidence="2">
    <location>
        <begin position="21"/>
        <end position="40"/>
    </location>
</feature>
<name>A0A3D9LQ39_9FLAO</name>
<organism evidence="3 4">
    <name type="scientific">Winogradskyella pacifica</name>
    <dbReference type="NCBI Taxonomy" id="664642"/>
    <lineage>
        <taxon>Bacteria</taxon>
        <taxon>Pseudomonadati</taxon>
        <taxon>Bacteroidota</taxon>
        <taxon>Flavobacteriia</taxon>
        <taxon>Flavobacteriales</taxon>
        <taxon>Flavobacteriaceae</taxon>
        <taxon>Winogradskyella</taxon>
    </lineage>
</organism>
<keyword evidence="1" id="KW-0175">Coiled coil</keyword>
<keyword evidence="4" id="KW-1185">Reference proteome</keyword>
<feature type="coiled-coil region" evidence="1">
    <location>
        <begin position="238"/>
        <end position="265"/>
    </location>
</feature>
<gene>
    <name evidence="3" type="ORF">DFQ09_106111</name>
</gene>
<keyword evidence="2" id="KW-0812">Transmembrane</keyword>
<proteinExistence type="predicted"/>